<sequence length="36" mass="4188">MQKRTEAVNSFVVLFLIHYIIADKQLETPYCRACSV</sequence>
<organism evidence="1 2">
    <name type="scientific">Phytopseudomonas seleniipraecipitans</name>
    <dbReference type="NCBI Taxonomy" id="640205"/>
    <lineage>
        <taxon>Bacteria</taxon>
        <taxon>Pseudomonadati</taxon>
        <taxon>Pseudomonadota</taxon>
        <taxon>Gammaproteobacteria</taxon>
        <taxon>Pseudomonadales</taxon>
        <taxon>Pseudomonadaceae</taxon>
        <taxon>Phytopseudomonas</taxon>
    </lineage>
</organism>
<dbReference type="Proteomes" id="UP000243378">
    <property type="component" value="Unassembled WGS sequence"/>
</dbReference>
<gene>
    <name evidence="1" type="ORF">SAMN05216381_2122</name>
</gene>
<protein>
    <submittedName>
        <fullName evidence="1">Uncharacterized protein</fullName>
    </submittedName>
</protein>
<evidence type="ECO:0000313" key="2">
    <source>
        <dbReference type="Proteomes" id="UP000243378"/>
    </source>
</evidence>
<accession>A0A1G7N542</accession>
<name>A0A1G7N542_9GAMM</name>
<reference evidence="1 2" key="1">
    <citation type="submission" date="2016-10" db="EMBL/GenBank/DDBJ databases">
        <authorList>
            <person name="de Groot N.N."/>
        </authorList>
    </citation>
    <scope>NUCLEOTIDE SEQUENCE [LARGE SCALE GENOMIC DNA]</scope>
    <source>
        <strain evidence="1 2">LMG 25475</strain>
    </source>
</reference>
<dbReference type="AlphaFoldDB" id="A0A1G7N542"/>
<dbReference type="EMBL" id="FNBM01000004">
    <property type="protein sequence ID" value="SDF68469.1"/>
    <property type="molecule type" value="Genomic_DNA"/>
</dbReference>
<evidence type="ECO:0000313" key="1">
    <source>
        <dbReference type="EMBL" id="SDF68469.1"/>
    </source>
</evidence>
<proteinExistence type="predicted"/>